<gene>
    <name evidence="1" type="ORF">Bca52824_076407</name>
</gene>
<keyword evidence="2" id="KW-1185">Reference proteome</keyword>
<dbReference type="Proteomes" id="UP000886595">
    <property type="component" value="Unassembled WGS sequence"/>
</dbReference>
<reference evidence="1 2" key="1">
    <citation type="submission" date="2020-02" db="EMBL/GenBank/DDBJ databases">
        <authorList>
            <person name="Ma Q."/>
            <person name="Huang Y."/>
            <person name="Song X."/>
            <person name="Pei D."/>
        </authorList>
    </citation>
    <scope>NUCLEOTIDE SEQUENCE [LARGE SCALE GENOMIC DNA]</scope>
    <source>
        <strain evidence="1">Sxm20200214</strain>
        <tissue evidence="1">Leaf</tissue>
    </source>
</reference>
<name>A0A8X7PTX3_BRACI</name>
<comment type="caution">
    <text evidence="1">The sequence shown here is derived from an EMBL/GenBank/DDBJ whole genome shotgun (WGS) entry which is preliminary data.</text>
</comment>
<organism evidence="1 2">
    <name type="scientific">Brassica carinata</name>
    <name type="common">Ethiopian mustard</name>
    <name type="synonym">Abyssinian cabbage</name>
    <dbReference type="NCBI Taxonomy" id="52824"/>
    <lineage>
        <taxon>Eukaryota</taxon>
        <taxon>Viridiplantae</taxon>
        <taxon>Streptophyta</taxon>
        <taxon>Embryophyta</taxon>
        <taxon>Tracheophyta</taxon>
        <taxon>Spermatophyta</taxon>
        <taxon>Magnoliopsida</taxon>
        <taxon>eudicotyledons</taxon>
        <taxon>Gunneridae</taxon>
        <taxon>Pentapetalae</taxon>
        <taxon>rosids</taxon>
        <taxon>malvids</taxon>
        <taxon>Brassicales</taxon>
        <taxon>Brassicaceae</taxon>
        <taxon>Brassiceae</taxon>
        <taxon>Brassica</taxon>
    </lineage>
</organism>
<proteinExistence type="predicted"/>
<accession>A0A8X7PTX3</accession>
<dbReference type="EMBL" id="JAAMPC010000015">
    <property type="protein sequence ID" value="KAG2257113.1"/>
    <property type="molecule type" value="Genomic_DNA"/>
</dbReference>
<dbReference type="AlphaFoldDB" id="A0A8X7PTX3"/>
<evidence type="ECO:0000313" key="1">
    <source>
        <dbReference type="EMBL" id="KAG2257113.1"/>
    </source>
</evidence>
<protein>
    <submittedName>
        <fullName evidence="1">Uncharacterized protein</fullName>
    </submittedName>
</protein>
<evidence type="ECO:0000313" key="2">
    <source>
        <dbReference type="Proteomes" id="UP000886595"/>
    </source>
</evidence>
<sequence length="77" mass="9366">MRPRHLNRYPRSSCCRARTFMLRCLHDITLSHAFTQSSYRHWFSFDPPPCSYVPRCLHDITLLRYSIYRYAACPLRR</sequence>